<accession>A0ABU9C3Q6</accession>
<evidence type="ECO:0000313" key="1">
    <source>
        <dbReference type="EMBL" id="MEK8046498.1"/>
    </source>
</evidence>
<protein>
    <recommendedName>
        <fullName evidence="3">Type IV pilus assembly protein PilX</fullName>
    </recommendedName>
</protein>
<gene>
    <name evidence="1" type="ORF">AACH00_09090</name>
</gene>
<dbReference type="EMBL" id="JBBUTI010000005">
    <property type="protein sequence ID" value="MEK8046498.1"/>
    <property type="molecule type" value="Genomic_DNA"/>
</dbReference>
<evidence type="ECO:0008006" key="3">
    <source>
        <dbReference type="Google" id="ProtNLM"/>
    </source>
</evidence>
<organism evidence="1 2">
    <name type="scientific">Ideonella margarita</name>
    <dbReference type="NCBI Taxonomy" id="2984191"/>
    <lineage>
        <taxon>Bacteria</taxon>
        <taxon>Pseudomonadati</taxon>
        <taxon>Pseudomonadota</taxon>
        <taxon>Betaproteobacteria</taxon>
        <taxon>Burkholderiales</taxon>
        <taxon>Sphaerotilaceae</taxon>
        <taxon>Ideonella</taxon>
    </lineage>
</organism>
<sequence>MLALISLTAMAVMRAAQGVDSVASGMRIQLQAQQAAELALRWCERQLLQPNPAVTVHEPLDTGALWERFDAWSGSMVLAATVPAELLSGAAAPAYLPQCLAERRVLPGGGEVVDVTARGFSQNYQPDALGRTRLGAAAWSQSTVLLAPIEP</sequence>
<dbReference type="Proteomes" id="UP001379945">
    <property type="component" value="Unassembled WGS sequence"/>
</dbReference>
<keyword evidence="2" id="KW-1185">Reference proteome</keyword>
<name>A0ABU9C3Q6_9BURK</name>
<comment type="caution">
    <text evidence="1">The sequence shown here is derived from an EMBL/GenBank/DDBJ whole genome shotgun (WGS) entry which is preliminary data.</text>
</comment>
<reference evidence="1 2" key="1">
    <citation type="submission" date="2024-04" db="EMBL/GenBank/DDBJ databases">
        <title>Novel species of the genus Ideonella isolated from streams.</title>
        <authorList>
            <person name="Lu H."/>
        </authorList>
    </citation>
    <scope>NUCLEOTIDE SEQUENCE [LARGE SCALE GENOMIC DNA]</scope>
    <source>
        <strain evidence="1 2">LYT19W</strain>
    </source>
</reference>
<proteinExistence type="predicted"/>
<dbReference type="RefSeq" id="WP_341398786.1">
    <property type="nucleotide sequence ID" value="NZ_JBBUTI010000005.1"/>
</dbReference>
<evidence type="ECO:0000313" key="2">
    <source>
        <dbReference type="Proteomes" id="UP001379945"/>
    </source>
</evidence>